<evidence type="ECO:0000313" key="2">
    <source>
        <dbReference type="EMBL" id="ELR19572.1"/>
    </source>
</evidence>
<proteinExistence type="predicted"/>
<dbReference type="Proteomes" id="UP000011083">
    <property type="component" value="Unassembled WGS sequence"/>
</dbReference>
<reference evidence="2 3" key="1">
    <citation type="journal article" date="2013" name="Genome Biol.">
        <title>Genome of Acanthamoeba castellanii highlights extensive lateral gene transfer and early evolution of tyrosine kinase signaling.</title>
        <authorList>
            <person name="Clarke M."/>
            <person name="Lohan A.J."/>
            <person name="Liu B."/>
            <person name="Lagkouvardos I."/>
            <person name="Roy S."/>
            <person name="Zafar N."/>
            <person name="Bertelli C."/>
            <person name="Schilde C."/>
            <person name="Kianianmomeni A."/>
            <person name="Burglin T.R."/>
            <person name="Frech C."/>
            <person name="Turcotte B."/>
            <person name="Kopec K.O."/>
            <person name="Synnott J.M."/>
            <person name="Choo C."/>
            <person name="Paponov I."/>
            <person name="Finkler A."/>
            <person name="Soon Heng Tan C."/>
            <person name="Hutchins A.P."/>
            <person name="Weinmeier T."/>
            <person name="Rattei T."/>
            <person name="Chu J.S."/>
            <person name="Gimenez G."/>
            <person name="Irimia M."/>
            <person name="Rigden D.J."/>
            <person name="Fitzpatrick D.A."/>
            <person name="Lorenzo-Morales J."/>
            <person name="Bateman A."/>
            <person name="Chiu C.H."/>
            <person name="Tang P."/>
            <person name="Hegemann P."/>
            <person name="Fromm H."/>
            <person name="Raoult D."/>
            <person name="Greub G."/>
            <person name="Miranda-Saavedra D."/>
            <person name="Chen N."/>
            <person name="Nash P."/>
            <person name="Ginger M.L."/>
            <person name="Horn M."/>
            <person name="Schaap P."/>
            <person name="Caler L."/>
            <person name="Loftus B."/>
        </authorList>
    </citation>
    <scope>NUCLEOTIDE SEQUENCE [LARGE SCALE GENOMIC DNA]</scope>
    <source>
        <strain evidence="2 3">Neff</strain>
    </source>
</reference>
<dbReference type="AlphaFoldDB" id="L8H2W1"/>
<gene>
    <name evidence="2" type="ORF">ACA1_270670</name>
</gene>
<sequence>MEDLDVSATVATRRDAHVKGCSSNDIMRNGDDDGGDDDDVERQMVFGYFSSPSLLRCKSACDESAVESPSTSLLGGSPTTLTTPAPATTAGASATWSASKRRKRRTSLLWEDIISVHEETATATCLYNDTNHVHRKMKRGKMQALHAKEE</sequence>
<keyword evidence="3" id="KW-1185">Reference proteome</keyword>
<dbReference type="EMBL" id="KB007933">
    <property type="protein sequence ID" value="ELR19572.1"/>
    <property type="molecule type" value="Genomic_DNA"/>
</dbReference>
<feature type="compositionally biased region" description="Low complexity" evidence="1">
    <location>
        <begin position="68"/>
        <end position="98"/>
    </location>
</feature>
<accession>L8H2W1</accession>
<protein>
    <submittedName>
        <fullName evidence="2">Uncharacterized protein</fullName>
    </submittedName>
</protein>
<feature type="region of interest" description="Disordered" evidence="1">
    <location>
        <begin position="67"/>
        <end position="98"/>
    </location>
</feature>
<dbReference type="VEuPathDB" id="AmoebaDB:ACA1_270670"/>
<evidence type="ECO:0000256" key="1">
    <source>
        <dbReference type="SAM" id="MobiDB-lite"/>
    </source>
</evidence>
<organism evidence="2 3">
    <name type="scientific">Acanthamoeba castellanii (strain ATCC 30010 / Neff)</name>
    <dbReference type="NCBI Taxonomy" id="1257118"/>
    <lineage>
        <taxon>Eukaryota</taxon>
        <taxon>Amoebozoa</taxon>
        <taxon>Discosea</taxon>
        <taxon>Longamoebia</taxon>
        <taxon>Centramoebida</taxon>
        <taxon>Acanthamoebidae</taxon>
        <taxon>Acanthamoeba</taxon>
    </lineage>
</organism>
<evidence type="ECO:0000313" key="3">
    <source>
        <dbReference type="Proteomes" id="UP000011083"/>
    </source>
</evidence>
<name>L8H2W1_ACACF</name>
<dbReference type="RefSeq" id="XP_004341658.1">
    <property type="nucleotide sequence ID" value="XM_004341610.1"/>
</dbReference>
<dbReference type="GeneID" id="14920360"/>
<dbReference type="KEGG" id="acan:ACA1_270670"/>